<reference evidence="2 3" key="1">
    <citation type="journal article" date="2024" name="J. Plant Pathol.">
        <title>Sequence and assembly of the genome of Seiridium unicorne, isolate CBS 538.82, causal agent of cypress canker disease.</title>
        <authorList>
            <person name="Scali E."/>
            <person name="Rocca G.D."/>
            <person name="Danti R."/>
            <person name="Garbelotto M."/>
            <person name="Barberini S."/>
            <person name="Baroncelli R."/>
            <person name="Emiliani G."/>
        </authorList>
    </citation>
    <scope>NUCLEOTIDE SEQUENCE [LARGE SCALE GENOMIC DNA]</scope>
    <source>
        <strain evidence="2 3">BM-138-508</strain>
    </source>
</reference>
<keyword evidence="1" id="KW-0472">Membrane</keyword>
<dbReference type="EMBL" id="JARVKF010000299">
    <property type="protein sequence ID" value="KAK9419709.1"/>
    <property type="molecule type" value="Genomic_DNA"/>
</dbReference>
<keyword evidence="1" id="KW-1133">Transmembrane helix</keyword>
<proteinExistence type="predicted"/>
<organism evidence="2 3">
    <name type="scientific">Seiridium unicorne</name>
    <dbReference type="NCBI Taxonomy" id="138068"/>
    <lineage>
        <taxon>Eukaryota</taxon>
        <taxon>Fungi</taxon>
        <taxon>Dikarya</taxon>
        <taxon>Ascomycota</taxon>
        <taxon>Pezizomycotina</taxon>
        <taxon>Sordariomycetes</taxon>
        <taxon>Xylariomycetidae</taxon>
        <taxon>Amphisphaeriales</taxon>
        <taxon>Sporocadaceae</taxon>
        <taxon>Seiridium</taxon>
    </lineage>
</organism>
<comment type="caution">
    <text evidence="2">The sequence shown here is derived from an EMBL/GenBank/DDBJ whole genome shotgun (WGS) entry which is preliminary data.</text>
</comment>
<evidence type="ECO:0000313" key="3">
    <source>
        <dbReference type="Proteomes" id="UP001408356"/>
    </source>
</evidence>
<dbReference type="Proteomes" id="UP001408356">
    <property type="component" value="Unassembled WGS sequence"/>
</dbReference>
<keyword evidence="1" id="KW-0812">Transmembrane</keyword>
<evidence type="ECO:0000256" key="1">
    <source>
        <dbReference type="SAM" id="Phobius"/>
    </source>
</evidence>
<feature type="transmembrane region" description="Helical" evidence="1">
    <location>
        <begin position="63"/>
        <end position="85"/>
    </location>
</feature>
<gene>
    <name evidence="2" type="ORF">SUNI508_07195</name>
</gene>
<keyword evidence="3" id="KW-1185">Reference proteome</keyword>
<protein>
    <submittedName>
        <fullName evidence="2">Uncharacterized protein</fullName>
    </submittedName>
</protein>
<sequence>MDWDTSRTPTTYSMYSFSSLPSKTDVDSTYYSVTPESDPILSKEAIEKPKAPLQRYFNPFKHLIHLVALGASAAVLQLSFRNVYWSDETNWDRKWYLMGLGQQDSLNGLQFVAKIHEILVVASLSSMVIHIVRRKLVGENGIPFGLLVGAYQVGSAEYLFSGSFGHPFLKSLYPFNWKTFVVALSLALAIIYANMIGPASAVALIPNLDWWPVADPFGGQMLKSYMGLNLTEDYPVYVSTAGMKASDVEDCNVTNPGILCPGGGYSDIEQWAYAWSQEGIVYDIAMSSSLVRAKRELAFRFARSTTSSPGVAFATTLKSSAAMMADLFWQYVSANGVGMVGSVERAQLTSTDNSQLYAPLVQVQCTSIDYDAAVNGHVDVSFETKLLNNFSSTNAYKMGNNWSIPPNLWNYNHSGRALDFRWVDASQLSSGDGGMSHATIGAIATVPSLSIWTWENGSETIEQKMTLVPCLVDARWAAAQITYDPKNSLIVKHNLSDMSVFVESNDRNQLGLSDTISIEPAWAELLNPTWPSYGDFKWNASDYQNLTAMEFLLYEFIVPSTDGNGNEYFGFVPPQNTSNQDYFANISSIVGSLVSMVVTDGLARVSHGSSLMELKPEHDGNVTLVNLQFMAGGEKMDPFELSVSALGNYVPVSFKVQRWGYGYGLKSQTVLFAVSVLFFHALLCTCYFASTFVFWSRKGGWTSHSWKDLGELVALALVSREPEEFRHSGAGIKNSKTWNARMNIRERGDSGIEMVANRKGGTLAPKEGLLRVRKKYGS</sequence>
<feature type="transmembrane region" description="Helical" evidence="1">
    <location>
        <begin position="180"/>
        <end position="205"/>
    </location>
</feature>
<evidence type="ECO:0000313" key="2">
    <source>
        <dbReference type="EMBL" id="KAK9419709.1"/>
    </source>
</evidence>
<accession>A0ABR2UYS8</accession>
<name>A0ABR2UYS8_9PEZI</name>
<feature type="transmembrane region" description="Helical" evidence="1">
    <location>
        <begin position="670"/>
        <end position="695"/>
    </location>
</feature>